<reference evidence="1 2" key="1">
    <citation type="submission" date="2019-12" db="EMBL/GenBank/DDBJ databases">
        <authorList>
            <person name="Alioto T."/>
            <person name="Alioto T."/>
            <person name="Gomez Garrido J."/>
        </authorList>
    </citation>
    <scope>NUCLEOTIDE SEQUENCE [LARGE SCALE GENOMIC DNA]</scope>
</reference>
<dbReference type="AlphaFoldDB" id="A0A8S0Q2A0"/>
<proteinExistence type="predicted"/>
<name>A0A8S0Q2A0_OLEEU</name>
<dbReference type="Gramene" id="OE9A095030T1">
    <property type="protein sequence ID" value="OE9A095030C1"/>
    <property type="gene ID" value="OE9A095030"/>
</dbReference>
<sequence>SFQFLSDDYDLYMIKFAEYMINPKIDLIAETFDLITSRANLACQLFKLGCEKLIEEYITDFHLMPRSIRWDRELNGDTIDVFEQFP</sequence>
<evidence type="ECO:0000313" key="1">
    <source>
        <dbReference type="EMBL" id="CAA2961686.1"/>
    </source>
</evidence>
<feature type="non-terminal residue" evidence="1">
    <location>
        <position position="1"/>
    </location>
</feature>
<keyword evidence="2" id="KW-1185">Reference proteome</keyword>
<gene>
    <name evidence="1" type="ORF">OLEA9_A095030</name>
</gene>
<dbReference type="Proteomes" id="UP000594638">
    <property type="component" value="Unassembled WGS sequence"/>
</dbReference>
<protein>
    <submittedName>
        <fullName evidence="1">Uncharacterized protein</fullName>
    </submittedName>
</protein>
<dbReference type="EMBL" id="CACTIH010000590">
    <property type="protein sequence ID" value="CAA2961686.1"/>
    <property type="molecule type" value="Genomic_DNA"/>
</dbReference>
<comment type="caution">
    <text evidence="1">The sequence shown here is derived from an EMBL/GenBank/DDBJ whole genome shotgun (WGS) entry which is preliminary data.</text>
</comment>
<accession>A0A8S0Q2A0</accession>
<organism evidence="1 2">
    <name type="scientific">Olea europaea subsp. europaea</name>
    <dbReference type="NCBI Taxonomy" id="158383"/>
    <lineage>
        <taxon>Eukaryota</taxon>
        <taxon>Viridiplantae</taxon>
        <taxon>Streptophyta</taxon>
        <taxon>Embryophyta</taxon>
        <taxon>Tracheophyta</taxon>
        <taxon>Spermatophyta</taxon>
        <taxon>Magnoliopsida</taxon>
        <taxon>eudicotyledons</taxon>
        <taxon>Gunneridae</taxon>
        <taxon>Pentapetalae</taxon>
        <taxon>asterids</taxon>
        <taxon>lamiids</taxon>
        <taxon>Lamiales</taxon>
        <taxon>Oleaceae</taxon>
        <taxon>Oleeae</taxon>
        <taxon>Olea</taxon>
    </lineage>
</organism>
<evidence type="ECO:0000313" key="2">
    <source>
        <dbReference type="Proteomes" id="UP000594638"/>
    </source>
</evidence>